<feature type="binding site" evidence="9 11">
    <location>
        <begin position="71"/>
        <end position="74"/>
    </location>
    <ligand>
        <name>substrate</name>
    </ligand>
</feature>
<dbReference type="FunFam" id="3.30.460.30:FF:000001">
    <property type="entry name" value="Glutamyl-tRNA reductase"/>
    <property type="match status" value="1"/>
</dbReference>
<feature type="active site" description="Nucleophile" evidence="9 10">
    <location>
        <position position="72"/>
    </location>
</feature>
<dbReference type="InterPro" id="IPR036291">
    <property type="entry name" value="NAD(P)-bd_dom_sf"/>
</dbReference>
<accession>A0A2U8DZK1</accession>
<protein>
    <recommendedName>
        <fullName evidence="8 9">Glutamyl-tRNA reductase</fullName>
        <shortName evidence="9">GluTR</shortName>
        <ecNumber evidence="3 9">1.2.1.70</ecNumber>
    </recommendedName>
</protein>
<dbReference type="SUPFAM" id="SSF51735">
    <property type="entry name" value="NAD(P)-binding Rossmann-fold domains"/>
    <property type="match status" value="1"/>
</dbReference>
<comment type="catalytic activity">
    <reaction evidence="7 9">
        <text>(S)-4-amino-5-oxopentanoate + tRNA(Glu) + NADP(+) = L-glutamyl-tRNA(Glu) + NADPH + H(+)</text>
        <dbReference type="Rhea" id="RHEA:12344"/>
        <dbReference type="Rhea" id="RHEA-COMP:9663"/>
        <dbReference type="Rhea" id="RHEA-COMP:9680"/>
        <dbReference type="ChEBI" id="CHEBI:15378"/>
        <dbReference type="ChEBI" id="CHEBI:57501"/>
        <dbReference type="ChEBI" id="CHEBI:57783"/>
        <dbReference type="ChEBI" id="CHEBI:58349"/>
        <dbReference type="ChEBI" id="CHEBI:78442"/>
        <dbReference type="ChEBI" id="CHEBI:78520"/>
        <dbReference type="EC" id="1.2.1.70"/>
    </reaction>
</comment>
<evidence type="ECO:0000256" key="8">
    <source>
        <dbReference type="ARBA" id="ARBA00068659"/>
    </source>
</evidence>
<dbReference type="OrthoDB" id="110209at2"/>
<evidence type="ECO:0000256" key="10">
    <source>
        <dbReference type="PIRSR" id="PIRSR000445-1"/>
    </source>
</evidence>
<evidence type="ECO:0000256" key="1">
    <source>
        <dbReference type="ARBA" id="ARBA00005059"/>
    </source>
</evidence>
<dbReference type="UniPathway" id="UPA00251">
    <property type="reaction ID" value="UER00316"/>
</dbReference>
<dbReference type="InterPro" id="IPR000343">
    <property type="entry name" value="4pyrrol_synth_GluRdtase"/>
</dbReference>
<comment type="pathway">
    <text evidence="1 9">Porphyrin-containing compound metabolism; protoporphyrin-IX biosynthesis; 5-aminolevulinate from L-glutamyl-tRNA(Glu): step 1/2.</text>
</comment>
<evidence type="ECO:0000259" key="15">
    <source>
        <dbReference type="Pfam" id="PF05201"/>
    </source>
</evidence>
<dbReference type="CDD" id="cd05213">
    <property type="entry name" value="NAD_bind_Glutamyl_tRNA_reduct"/>
    <property type="match status" value="1"/>
</dbReference>
<dbReference type="Pfam" id="PF01488">
    <property type="entry name" value="Shikimate_DH"/>
    <property type="match status" value="1"/>
</dbReference>
<feature type="binding site" evidence="9 11">
    <location>
        <position position="141"/>
    </location>
    <ligand>
        <name>substrate</name>
    </ligand>
</feature>
<name>A0A2U8DZK1_9BACT</name>
<dbReference type="Gene3D" id="3.40.50.720">
    <property type="entry name" value="NAD(P)-binding Rossmann-like Domain"/>
    <property type="match status" value="1"/>
</dbReference>
<evidence type="ECO:0000259" key="14">
    <source>
        <dbReference type="Pfam" id="PF01488"/>
    </source>
</evidence>
<evidence type="ECO:0000313" key="16">
    <source>
        <dbReference type="EMBL" id="AWI08026.1"/>
    </source>
</evidence>
<dbReference type="InterPro" id="IPR036343">
    <property type="entry name" value="GluRdtase_N_sf"/>
</dbReference>
<comment type="domain">
    <text evidence="9">Possesses an unusual extended V-shaped dimeric structure with each monomer consisting of three distinct domains arranged along a curved 'spinal' alpha-helix. The N-terminal catalytic domain specifically recognizes the glutamate moiety of the substrate. The second domain is the NADPH-binding domain, and the third C-terminal domain is responsible for dimerization.</text>
</comment>
<dbReference type="FunFam" id="3.40.50.720:FF:000031">
    <property type="entry name" value="Glutamyl-tRNA reductase"/>
    <property type="match status" value="1"/>
</dbReference>
<feature type="site" description="Important for activity" evidence="9 13">
    <location>
        <position position="120"/>
    </location>
</feature>
<dbReference type="PIRSF" id="PIRSF000445">
    <property type="entry name" value="4pyrrol_synth_GluRdtase"/>
    <property type="match status" value="1"/>
</dbReference>
<dbReference type="PROSITE" id="PS00747">
    <property type="entry name" value="GLUTR"/>
    <property type="match status" value="1"/>
</dbReference>
<dbReference type="Proteomes" id="UP000244896">
    <property type="component" value="Chromosome"/>
</dbReference>
<evidence type="ECO:0000313" key="17">
    <source>
        <dbReference type="Proteomes" id="UP000244896"/>
    </source>
</evidence>
<evidence type="ECO:0000256" key="9">
    <source>
        <dbReference type="HAMAP-Rule" id="MF_00087"/>
    </source>
</evidence>
<dbReference type="Pfam" id="PF05201">
    <property type="entry name" value="GlutR_N"/>
    <property type="match status" value="1"/>
</dbReference>
<dbReference type="NCBIfam" id="TIGR01035">
    <property type="entry name" value="hemA"/>
    <property type="match status" value="1"/>
</dbReference>
<evidence type="ECO:0000256" key="12">
    <source>
        <dbReference type="PIRSR" id="PIRSR000445-3"/>
    </source>
</evidence>
<comment type="subunit">
    <text evidence="9">Homodimer.</text>
</comment>
<dbReference type="RefSeq" id="WP_108823834.1">
    <property type="nucleotide sequence ID" value="NZ_CP023004.1"/>
</dbReference>
<dbReference type="PANTHER" id="PTHR43013">
    <property type="entry name" value="GLUTAMYL-TRNA REDUCTASE"/>
    <property type="match status" value="1"/>
</dbReference>
<dbReference type="GO" id="GO:0050661">
    <property type="term" value="F:NADP binding"/>
    <property type="evidence" value="ECO:0007669"/>
    <property type="project" value="InterPro"/>
</dbReference>
<evidence type="ECO:0000256" key="13">
    <source>
        <dbReference type="PIRSR" id="PIRSR000445-4"/>
    </source>
</evidence>
<feature type="binding site" evidence="9 11">
    <location>
        <begin position="135"/>
        <end position="137"/>
    </location>
    <ligand>
        <name>substrate</name>
    </ligand>
</feature>
<reference evidence="16 17" key="1">
    <citation type="journal article" date="2018" name="Syst. Appl. Microbiol.">
        <title>Ereboglobus luteus gen. nov. sp. nov. from cockroach guts, and new insights into the oxygen relationship of the genera Opitutus and Didymococcus (Verrucomicrobia: Opitutaceae).</title>
        <authorList>
            <person name="Tegtmeier D."/>
            <person name="Belitz A."/>
            <person name="Radek R."/>
            <person name="Heimerl T."/>
            <person name="Brune A."/>
        </authorList>
    </citation>
    <scope>NUCLEOTIDE SEQUENCE [LARGE SCALE GENOMIC DNA]</scope>
    <source>
        <strain evidence="16 17">Ho45</strain>
    </source>
</reference>
<dbReference type="HAMAP" id="MF_00087">
    <property type="entry name" value="Glu_tRNA_reductase"/>
    <property type="match status" value="1"/>
</dbReference>
<gene>
    <name evidence="9" type="primary">hemA</name>
    <name evidence="16" type="ORF">CKA38_00985</name>
</gene>
<feature type="binding site" evidence="9 12">
    <location>
        <begin position="210"/>
        <end position="215"/>
    </location>
    <ligand>
        <name>NADP(+)</name>
        <dbReference type="ChEBI" id="CHEBI:58349"/>
    </ligand>
</feature>
<comment type="function">
    <text evidence="9">Catalyzes the NADPH-dependent reduction of glutamyl-tRNA(Glu) to glutamate 1-semialdehyde (GSA).</text>
</comment>
<dbReference type="InterPro" id="IPR015895">
    <property type="entry name" value="4pyrrol_synth_GluRdtase_N"/>
</dbReference>
<evidence type="ECO:0000256" key="4">
    <source>
        <dbReference type="ARBA" id="ARBA00022857"/>
    </source>
</evidence>
<keyword evidence="17" id="KW-1185">Reference proteome</keyword>
<dbReference type="GO" id="GO:0019353">
    <property type="term" value="P:protoporphyrinogen IX biosynthetic process from glutamate"/>
    <property type="evidence" value="ECO:0007669"/>
    <property type="project" value="TreeGrafter"/>
</dbReference>
<comment type="similarity">
    <text evidence="2 9">Belongs to the glutamyl-tRNA reductase family.</text>
</comment>
<dbReference type="Gene3D" id="3.30.460.30">
    <property type="entry name" value="Glutamyl-tRNA reductase, N-terminal domain"/>
    <property type="match status" value="1"/>
</dbReference>
<evidence type="ECO:0000256" key="5">
    <source>
        <dbReference type="ARBA" id="ARBA00023002"/>
    </source>
</evidence>
<evidence type="ECO:0000256" key="6">
    <source>
        <dbReference type="ARBA" id="ARBA00023244"/>
    </source>
</evidence>
<dbReference type="GO" id="GO:0008883">
    <property type="term" value="F:glutamyl-tRNA reductase activity"/>
    <property type="evidence" value="ECO:0007669"/>
    <property type="project" value="UniProtKB-UniRule"/>
</dbReference>
<organism evidence="16 17">
    <name type="scientific">Ereboglobus luteus</name>
    <dbReference type="NCBI Taxonomy" id="1796921"/>
    <lineage>
        <taxon>Bacteria</taxon>
        <taxon>Pseudomonadati</taxon>
        <taxon>Verrucomicrobiota</taxon>
        <taxon>Opitutia</taxon>
        <taxon>Opitutales</taxon>
        <taxon>Opitutaceae</taxon>
        <taxon>Ereboglobus</taxon>
    </lineage>
</organism>
<evidence type="ECO:0000256" key="7">
    <source>
        <dbReference type="ARBA" id="ARBA00047464"/>
    </source>
</evidence>
<dbReference type="PANTHER" id="PTHR43013:SF1">
    <property type="entry name" value="GLUTAMYL-TRNA REDUCTASE"/>
    <property type="match status" value="1"/>
</dbReference>
<keyword evidence="4 9" id="KW-0521">NADP</keyword>
<keyword evidence="6 9" id="KW-0627">Porphyrin biosynthesis</keyword>
<proteinExistence type="inferred from homology"/>
<dbReference type="EC" id="1.2.1.70" evidence="3 9"/>
<dbReference type="InterPro" id="IPR006151">
    <property type="entry name" value="Shikm_DH/Glu-tRNA_Rdtase"/>
</dbReference>
<feature type="binding site" evidence="9 11">
    <location>
        <position position="130"/>
    </location>
    <ligand>
        <name>substrate</name>
    </ligand>
</feature>
<dbReference type="EMBL" id="CP023004">
    <property type="protein sequence ID" value="AWI08026.1"/>
    <property type="molecule type" value="Genomic_DNA"/>
</dbReference>
<evidence type="ECO:0000256" key="2">
    <source>
        <dbReference type="ARBA" id="ARBA00005916"/>
    </source>
</evidence>
<evidence type="ECO:0000256" key="3">
    <source>
        <dbReference type="ARBA" id="ARBA00012970"/>
    </source>
</evidence>
<feature type="domain" description="Quinate/shikimate 5-dehydrogenase/glutamyl-tRNA reductase" evidence="14">
    <location>
        <begin position="192"/>
        <end position="327"/>
    </location>
</feature>
<feature type="domain" description="Glutamyl-tRNA reductase N-terminal" evidence="15">
    <location>
        <begin position="28"/>
        <end position="177"/>
    </location>
</feature>
<evidence type="ECO:0000256" key="11">
    <source>
        <dbReference type="PIRSR" id="PIRSR000445-2"/>
    </source>
</evidence>
<dbReference type="InterPro" id="IPR018214">
    <property type="entry name" value="GluRdtase_CS"/>
</dbReference>
<comment type="miscellaneous">
    <text evidence="9">During catalysis, the active site Cys acts as a nucleophile attacking the alpha-carbonyl group of tRNA-bound glutamate with the formation of a thioester intermediate between enzyme and glutamate, and the concomitant release of tRNA(Glu). The thioester intermediate is finally reduced by direct hydride transfer from NADPH, to form the product GSA.</text>
</comment>
<dbReference type="KEGG" id="elut:CKA38_00985"/>
<keyword evidence="5 9" id="KW-0560">Oxidoreductase</keyword>
<sequence length="373" mass="40537">MSRDNTAVPEAAAKSARAPNAPSGFFFVGANHHATPIELREKLALTENKLPGLQCRLAAIDGLREVVVLNTCNRVEIYGIAETPAVIARIEENFCALQEFPEKTFREIRQHATGRDAIQHLLEVAAGIDSQMLGETEILGQVKDAYADALTRRATGPALNRIFQKTFQYAKHVRTSTAITAGQVSIANVAVDLAQKIFGELGRTRILLLGAGDISEKTARAFQSRGASALTVASRTFERTMALASGLGATALPFEHIPAHLADYDVVVCSTAAPEAVIRRDAAESAMRRRRAQPLFFIDLAMPRDVEPSVADIENVFVYNLDDLARIAEKNRAARENEVVRAREILREKSAMLWSQIAPEAPSPGPSRSGDAS</sequence>
<dbReference type="AlphaFoldDB" id="A0A2U8DZK1"/>
<dbReference type="SUPFAM" id="SSF69742">
    <property type="entry name" value="Glutamyl tRNA-reductase catalytic, N-terminal domain"/>
    <property type="match status" value="1"/>
</dbReference>